<evidence type="ECO:0000256" key="5">
    <source>
        <dbReference type="ARBA" id="ARBA00022764"/>
    </source>
</evidence>
<evidence type="ECO:0000256" key="8">
    <source>
        <dbReference type="ARBA" id="ARBA00023136"/>
    </source>
</evidence>
<keyword evidence="14" id="KW-1185">Reference proteome</keyword>
<evidence type="ECO:0000256" key="9">
    <source>
        <dbReference type="PIRSR" id="PIRSR602386-1"/>
    </source>
</evidence>
<comment type="subcellular location">
    <subcellularLocation>
        <location evidence="1">Membrane</location>
    </subcellularLocation>
    <subcellularLocation>
        <location evidence="2">Periplasm</location>
    </subcellularLocation>
</comment>
<dbReference type="GO" id="GO:0005507">
    <property type="term" value="F:copper ion binding"/>
    <property type="evidence" value="ECO:0007669"/>
    <property type="project" value="InterPro"/>
</dbReference>
<keyword evidence="7 9" id="KW-0186">Copper</keyword>
<feature type="binding site" evidence="9">
    <location>
        <position position="63"/>
    </location>
    <ligand>
        <name>Cu cation</name>
        <dbReference type="ChEBI" id="CHEBI:23378"/>
    </ligand>
</feature>
<dbReference type="InterPro" id="IPR028871">
    <property type="entry name" value="BlueCu_1_BS"/>
</dbReference>
<dbReference type="InterPro" id="IPR002386">
    <property type="entry name" value="Amicyanin/Pseudoazurin"/>
</dbReference>
<reference evidence="13 14" key="1">
    <citation type="submission" date="2020-02" db="EMBL/GenBank/DDBJ databases">
        <title>Genome sequencing for Draconibacterium sp. strain M1.</title>
        <authorList>
            <person name="Park S.-J."/>
        </authorList>
    </citation>
    <scope>NUCLEOTIDE SEQUENCE [LARGE SCALE GENOMIC DNA]</scope>
    <source>
        <strain evidence="13 14">M1</strain>
    </source>
</reference>
<dbReference type="GO" id="GO:0042597">
    <property type="term" value="C:periplasmic space"/>
    <property type="evidence" value="ECO:0007669"/>
    <property type="project" value="UniProtKB-SubCell"/>
</dbReference>
<evidence type="ECO:0000259" key="12">
    <source>
        <dbReference type="Pfam" id="PF18962"/>
    </source>
</evidence>
<dbReference type="InterPro" id="IPR000923">
    <property type="entry name" value="BlueCu_1"/>
</dbReference>
<evidence type="ECO:0000256" key="10">
    <source>
        <dbReference type="SAM" id="SignalP"/>
    </source>
</evidence>
<feature type="binding site" evidence="9">
    <location>
        <position position="111"/>
    </location>
    <ligand>
        <name>Cu cation</name>
        <dbReference type="ChEBI" id="CHEBI:23378"/>
    </ligand>
</feature>
<dbReference type="PANTHER" id="PTHR34192:SF10">
    <property type="entry name" value="PLASTOCYANIN MAJOR ISOFORM, CHLOROPLASTIC-RELATED"/>
    <property type="match status" value="1"/>
</dbReference>
<evidence type="ECO:0000256" key="6">
    <source>
        <dbReference type="ARBA" id="ARBA00022982"/>
    </source>
</evidence>
<proteinExistence type="predicted"/>
<dbReference type="PROSITE" id="PS00196">
    <property type="entry name" value="COPPER_BLUE"/>
    <property type="match status" value="1"/>
</dbReference>
<keyword evidence="10" id="KW-0732">Signal</keyword>
<dbReference type="PANTHER" id="PTHR34192">
    <property type="entry name" value="PLASTOCYANIN MAJOR ISOFORM, CHLOROPLASTIC-RELATED"/>
    <property type="match status" value="1"/>
</dbReference>
<dbReference type="EMBL" id="CP048409">
    <property type="protein sequence ID" value="QIA06488.1"/>
    <property type="molecule type" value="Genomic_DNA"/>
</dbReference>
<dbReference type="PRINTS" id="PR00155">
    <property type="entry name" value="AMICYANIN"/>
</dbReference>
<evidence type="ECO:0000259" key="11">
    <source>
        <dbReference type="Pfam" id="PF00127"/>
    </source>
</evidence>
<dbReference type="InterPro" id="IPR026444">
    <property type="entry name" value="Secre_tail"/>
</dbReference>
<comment type="cofactor">
    <cofactor evidence="9">
        <name>Cu cation</name>
        <dbReference type="ChEBI" id="CHEBI:23378"/>
    </cofactor>
    <text evidence="9">Binds 1 copper ion per subunit.</text>
</comment>
<evidence type="ECO:0000313" key="13">
    <source>
        <dbReference type="EMBL" id="QIA06488.1"/>
    </source>
</evidence>
<dbReference type="GO" id="GO:0009055">
    <property type="term" value="F:electron transfer activity"/>
    <property type="evidence" value="ECO:0007669"/>
    <property type="project" value="InterPro"/>
</dbReference>
<dbReference type="Pfam" id="PF18962">
    <property type="entry name" value="Por_Secre_tail"/>
    <property type="match status" value="1"/>
</dbReference>
<dbReference type="SUPFAM" id="SSF49503">
    <property type="entry name" value="Cupredoxins"/>
    <property type="match status" value="1"/>
</dbReference>
<dbReference type="InterPro" id="IPR008972">
    <property type="entry name" value="Cupredoxin"/>
</dbReference>
<accession>A0A6C0R818</accession>
<keyword evidence="8" id="KW-0472">Membrane</keyword>
<evidence type="ECO:0000256" key="2">
    <source>
        <dbReference type="ARBA" id="ARBA00004418"/>
    </source>
</evidence>
<feature type="signal peptide" evidence="10">
    <location>
        <begin position="1"/>
        <end position="28"/>
    </location>
</feature>
<keyword evidence="6" id="KW-0249">Electron transport</keyword>
<evidence type="ECO:0000256" key="3">
    <source>
        <dbReference type="ARBA" id="ARBA00022448"/>
    </source>
</evidence>
<feature type="binding site" evidence="9">
    <location>
        <position position="106"/>
    </location>
    <ligand>
        <name>Cu cation</name>
        <dbReference type="ChEBI" id="CHEBI:23378"/>
    </ligand>
</feature>
<gene>
    <name evidence="13" type="ORF">G0Q07_01530</name>
</gene>
<dbReference type="NCBIfam" id="TIGR04183">
    <property type="entry name" value="Por_Secre_tail"/>
    <property type="match status" value="1"/>
</dbReference>
<dbReference type="AlphaFoldDB" id="A0A6C0R818"/>
<protein>
    <submittedName>
        <fullName evidence="13">T9SS type A sorting domain-containing protein</fullName>
    </submittedName>
</protein>
<dbReference type="Proteomes" id="UP000474630">
    <property type="component" value="Chromosome"/>
</dbReference>
<name>A0A6C0R818_9BACT</name>
<feature type="domain" description="Secretion system C-terminal sorting" evidence="12">
    <location>
        <begin position="453"/>
        <end position="523"/>
    </location>
</feature>
<evidence type="ECO:0000256" key="7">
    <source>
        <dbReference type="ARBA" id="ARBA00023008"/>
    </source>
</evidence>
<sequence>MKTNFTLHGKLRGLLLALLLIYAAGTNAQTTHEVQVTNNVFTPSELTIAVGDIVEWKNIEGTHNVNGNTSTYPDNPESFGNEVGSGWTYSFTFNTAGTYNYQCDPHVGSGMIGKVEVVSDNDDNKNMLTIQFTGMNPHVGQMLYLSVVDKSSGMEVARTMVSVNAEFQVQVSGLETDHSYYVNFFADHNGNGMYDAPPTDHAWQMEVDNVSDDVNLNFAHNINFIDIMWQNKLTVQFSGMNPHDGQMLSLAVVDKSSGMEIARTMVEASPEFEVQVLGIEIDHSYYVNFFADHNGNGMYDAPPTDHAWQMELDNVMGDTTLMFAHNTDFTDIMWQNKLTVQFSGMNPHVGQSFYLWVIDQSDGTEVYTTELTVATEFEVVAYGIETGKSYAIDFYSDHNGSGSYDAPPTDHAWRMELNNVVGDTVLNFSHNINFTDIFNITSVSTTELMPFTMYPNPATNKVTLEYDGFNKNASIRILDLAGKAHAVRSTNSGNKIELDLSNIPQGLYLIQLQDGDLLQTQKLLKR</sequence>
<feature type="domain" description="Blue (type 1) copper" evidence="11">
    <location>
        <begin position="34"/>
        <end position="117"/>
    </location>
</feature>
<keyword evidence="3" id="KW-0813">Transport</keyword>
<feature type="chain" id="PRO_5025688902" evidence="10">
    <location>
        <begin position="29"/>
        <end position="526"/>
    </location>
</feature>
<dbReference type="KEGG" id="drc:G0Q07_01530"/>
<feature type="binding site" evidence="9">
    <location>
        <position position="103"/>
    </location>
    <ligand>
        <name>Cu cation</name>
        <dbReference type="ChEBI" id="CHEBI:23378"/>
    </ligand>
</feature>
<organism evidence="13 14">
    <name type="scientific">Draconibacterium halophilum</name>
    <dbReference type="NCBI Taxonomy" id="2706887"/>
    <lineage>
        <taxon>Bacteria</taxon>
        <taxon>Pseudomonadati</taxon>
        <taxon>Bacteroidota</taxon>
        <taxon>Bacteroidia</taxon>
        <taxon>Marinilabiliales</taxon>
        <taxon>Prolixibacteraceae</taxon>
        <taxon>Draconibacterium</taxon>
    </lineage>
</organism>
<keyword evidence="5" id="KW-0574">Periplasm</keyword>
<dbReference type="Gene3D" id="2.60.40.420">
    <property type="entry name" value="Cupredoxins - blue copper proteins"/>
    <property type="match status" value="1"/>
</dbReference>
<dbReference type="Pfam" id="PF00127">
    <property type="entry name" value="Copper-bind"/>
    <property type="match status" value="1"/>
</dbReference>
<evidence type="ECO:0000256" key="4">
    <source>
        <dbReference type="ARBA" id="ARBA00022723"/>
    </source>
</evidence>
<evidence type="ECO:0000256" key="1">
    <source>
        <dbReference type="ARBA" id="ARBA00004370"/>
    </source>
</evidence>
<evidence type="ECO:0000313" key="14">
    <source>
        <dbReference type="Proteomes" id="UP000474630"/>
    </source>
</evidence>
<dbReference type="RefSeq" id="WP_163344420.1">
    <property type="nucleotide sequence ID" value="NZ_CP048409.1"/>
</dbReference>
<keyword evidence="4 9" id="KW-0479">Metal-binding</keyword>
<dbReference type="GO" id="GO:0016020">
    <property type="term" value="C:membrane"/>
    <property type="evidence" value="ECO:0007669"/>
    <property type="project" value="UniProtKB-SubCell"/>
</dbReference>